<protein>
    <submittedName>
        <fullName evidence="2">Uncharacterized protein</fullName>
    </submittedName>
</protein>
<organism evidence="2 3">
    <name type="scientific">Gigaspora rosea</name>
    <dbReference type="NCBI Taxonomy" id="44941"/>
    <lineage>
        <taxon>Eukaryota</taxon>
        <taxon>Fungi</taxon>
        <taxon>Fungi incertae sedis</taxon>
        <taxon>Mucoromycota</taxon>
        <taxon>Glomeromycotina</taxon>
        <taxon>Glomeromycetes</taxon>
        <taxon>Diversisporales</taxon>
        <taxon>Gigasporaceae</taxon>
        <taxon>Gigaspora</taxon>
    </lineage>
</organism>
<evidence type="ECO:0000313" key="2">
    <source>
        <dbReference type="EMBL" id="RIB18063.1"/>
    </source>
</evidence>
<gene>
    <name evidence="2" type="ORF">C2G38_2185634</name>
</gene>
<dbReference type="OrthoDB" id="2445523at2759"/>
<dbReference type="STRING" id="44941.A0A397VDG2"/>
<evidence type="ECO:0000256" key="1">
    <source>
        <dbReference type="SAM" id="MobiDB-lite"/>
    </source>
</evidence>
<comment type="caution">
    <text evidence="2">The sequence shown here is derived from an EMBL/GenBank/DDBJ whole genome shotgun (WGS) entry which is preliminary data.</text>
</comment>
<name>A0A397VDG2_9GLOM</name>
<keyword evidence="3" id="KW-1185">Reference proteome</keyword>
<dbReference type="SUPFAM" id="SSF140996">
    <property type="entry name" value="Hermes dimerisation domain"/>
    <property type="match status" value="1"/>
</dbReference>
<evidence type="ECO:0000313" key="3">
    <source>
        <dbReference type="Proteomes" id="UP000266673"/>
    </source>
</evidence>
<dbReference type="AlphaFoldDB" id="A0A397VDG2"/>
<accession>A0A397VDG2</accession>
<sequence>MGKPPHRLSDFIIVLEENANKSNKYCICRECILGSLYAEAEKHKFANTQELVHRYLKDCIYFKQKYSKSKQQEILEKPDKSISVTSNPIQEESDDNSKASSSKSSTASVRKNVIDCYCLRPLNEDQQKHFEQHILKATVSCCWAFSWVENPEVKALFQFIHSLIKLPSRKNLSGQILAESTQKITKSTKEIAKNDKNGVTLAYNGWKILKKNQFLEAF</sequence>
<proteinExistence type="predicted"/>
<feature type="region of interest" description="Disordered" evidence="1">
    <location>
        <begin position="80"/>
        <end position="105"/>
    </location>
</feature>
<dbReference type="EMBL" id="QKWP01000564">
    <property type="protein sequence ID" value="RIB18063.1"/>
    <property type="molecule type" value="Genomic_DNA"/>
</dbReference>
<reference evidence="2 3" key="1">
    <citation type="submission" date="2018-06" db="EMBL/GenBank/DDBJ databases">
        <title>Comparative genomics reveals the genomic features of Rhizophagus irregularis, R. cerebriforme, R. diaphanum and Gigaspora rosea, and their symbiotic lifestyle signature.</title>
        <authorList>
            <person name="Morin E."/>
            <person name="San Clemente H."/>
            <person name="Chen E.C.H."/>
            <person name="De La Providencia I."/>
            <person name="Hainaut M."/>
            <person name="Kuo A."/>
            <person name="Kohler A."/>
            <person name="Murat C."/>
            <person name="Tang N."/>
            <person name="Roy S."/>
            <person name="Loubradou J."/>
            <person name="Henrissat B."/>
            <person name="Grigoriev I.V."/>
            <person name="Corradi N."/>
            <person name="Roux C."/>
            <person name="Martin F.M."/>
        </authorList>
    </citation>
    <scope>NUCLEOTIDE SEQUENCE [LARGE SCALE GENOMIC DNA]</scope>
    <source>
        <strain evidence="2 3">DAOM 194757</strain>
    </source>
</reference>
<dbReference type="Proteomes" id="UP000266673">
    <property type="component" value="Unassembled WGS sequence"/>
</dbReference>